<dbReference type="PRINTS" id="PR00162">
    <property type="entry name" value="RIESKE"/>
</dbReference>
<evidence type="ECO:0000313" key="8">
    <source>
        <dbReference type="EMBL" id="SDP99030.1"/>
    </source>
</evidence>
<dbReference type="GO" id="GO:0016020">
    <property type="term" value="C:membrane"/>
    <property type="evidence" value="ECO:0007669"/>
    <property type="project" value="InterPro"/>
</dbReference>
<dbReference type="Gene3D" id="2.102.10.10">
    <property type="entry name" value="Rieske [2Fe-2S] iron-sulphur domain"/>
    <property type="match status" value="1"/>
</dbReference>
<dbReference type="Gene3D" id="3.30.9.10">
    <property type="entry name" value="D-Amino Acid Oxidase, subunit A, domain 2"/>
    <property type="match status" value="1"/>
</dbReference>
<feature type="domain" description="Rieske" evidence="7">
    <location>
        <begin position="406"/>
        <end position="488"/>
    </location>
</feature>
<keyword evidence="2" id="KW-0479">Metal-binding</keyword>
<evidence type="ECO:0000256" key="3">
    <source>
        <dbReference type="ARBA" id="ARBA00023002"/>
    </source>
</evidence>
<organism evidence="8 9">
    <name type="scientific">Ectopseudomonas guguanensis</name>
    <dbReference type="NCBI Taxonomy" id="1198456"/>
    <lineage>
        <taxon>Bacteria</taxon>
        <taxon>Pseudomonadati</taxon>
        <taxon>Pseudomonadota</taxon>
        <taxon>Gammaproteobacteria</taxon>
        <taxon>Pseudomonadales</taxon>
        <taxon>Pseudomonadaceae</taxon>
        <taxon>Ectopseudomonas</taxon>
    </lineage>
</organism>
<dbReference type="PROSITE" id="PS51296">
    <property type="entry name" value="RIESKE"/>
    <property type="match status" value="1"/>
</dbReference>
<gene>
    <name evidence="8" type="ORF">SAMN05216213_110126</name>
</gene>
<dbReference type="GeneID" id="300932844"/>
<accession>A0A1H0X7X7</accession>
<keyword evidence="4" id="KW-0408">Iron</keyword>
<dbReference type="RefSeq" id="WP_090432360.1">
    <property type="nucleotide sequence ID" value="NZ_FNJJ01000010.1"/>
</dbReference>
<dbReference type="InterPro" id="IPR005805">
    <property type="entry name" value="Rieske_Fe-S_prot_C"/>
</dbReference>
<dbReference type="InterPro" id="IPR017941">
    <property type="entry name" value="Rieske_2Fe-2S"/>
</dbReference>
<protein>
    <submittedName>
        <fullName evidence="8">Glycine/D-amino acid oxidase</fullName>
    </submittedName>
</protein>
<evidence type="ECO:0000256" key="6">
    <source>
        <dbReference type="ARBA" id="ARBA00023157"/>
    </source>
</evidence>
<dbReference type="GO" id="GO:0016491">
    <property type="term" value="F:oxidoreductase activity"/>
    <property type="evidence" value="ECO:0007669"/>
    <property type="project" value="UniProtKB-KW"/>
</dbReference>
<dbReference type="InterPro" id="IPR036188">
    <property type="entry name" value="FAD/NAD-bd_sf"/>
</dbReference>
<evidence type="ECO:0000256" key="5">
    <source>
        <dbReference type="ARBA" id="ARBA00023014"/>
    </source>
</evidence>
<reference evidence="9" key="1">
    <citation type="submission" date="2016-10" db="EMBL/GenBank/DDBJ databases">
        <authorList>
            <person name="Varghese N."/>
            <person name="Submissions S."/>
        </authorList>
    </citation>
    <scope>NUCLEOTIDE SEQUENCE [LARGE SCALE GENOMIC DNA]</scope>
    <source>
        <strain evidence="9">JCM 18416</strain>
    </source>
</reference>
<evidence type="ECO:0000256" key="2">
    <source>
        <dbReference type="ARBA" id="ARBA00022723"/>
    </source>
</evidence>
<dbReference type="Gene3D" id="3.50.50.60">
    <property type="entry name" value="FAD/NAD(P)-binding domain"/>
    <property type="match status" value="1"/>
</dbReference>
<dbReference type="SUPFAM" id="SSF50022">
    <property type="entry name" value="ISP domain"/>
    <property type="match status" value="1"/>
</dbReference>
<dbReference type="Pfam" id="PF00355">
    <property type="entry name" value="Rieske"/>
    <property type="match status" value="1"/>
</dbReference>
<evidence type="ECO:0000256" key="4">
    <source>
        <dbReference type="ARBA" id="ARBA00023004"/>
    </source>
</evidence>
<proteinExistence type="predicted"/>
<dbReference type="InterPro" id="IPR036922">
    <property type="entry name" value="Rieske_2Fe-2S_sf"/>
</dbReference>
<dbReference type="InterPro" id="IPR006076">
    <property type="entry name" value="FAD-dep_OxRdtase"/>
</dbReference>
<name>A0A1H0X7X7_9GAMM</name>
<keyword evidence="1" id="KW-0001">2Fe-2S</keyword>
<dbReference type="GO" id="GO:0046872">
    <property type="term" value="F:metal ion binding"/>
    <property type="evidence" value="ECO:0007669"/>
    <property type="project" value="UniProtKB-KW"/>
</dbReference>
<dbReference type="Proteomes" id="UP000199460">
    <property type="component" value="Unassembled WGS sequence"/>
</dbReference>
<dbReference type="EMBL" id="FNJJ01000010">
    <property type="protein sequence ID" value="SDP99030.1"/>
    <property type="molecule type" value="Genomic_DNA"/>
</dbReference>
<dbReference type="OrthoDB" id="311718at2"/>
<keyword evidence="3" id="KW-0560">Oxidoreductase</keyword>
<dbReference type="GO" id="GO:0051537">
    <property type="term" value="F:2 iron, 2 sulfur cluster binding"/>
    <property type="evidence" value="ECO:0007669"/>
    <property type="project" value="UniProtKB-KW"/>
</dbReference>
<keyword evidence="5" id="KW-0411">Iron-sulfur</keyword>
<dbReference type="PANTHER" id="PTHR13847:SF274">
    <property type="entry name" value="RIESKE 2FE-2S IRON-SULFUR PROTEIN YHFW-RELATED"/>
    <property type="match status" value="1"/>
</dbReference>
<sequence>MTEPSAKPGCCWPASAPAIDFPRLSGRCECEVAIIGAGIVGLSTALALCEAGKSVVVLEARQVGRQVTGLSTAKVTTQHALIYRDLIGKAGRATAQAYADANRQALQRIADWVEQYAIDCDFQRRSAYVYSLSEEQDAALVSEAEAARSLGLEARVLARAPLPFPTSSALEFPGQAQFNPARYLLGLAQAVQAKGGRVFEGTRATDFEHRERWQIGFAGGVLSADKLVIATHMPVKTPVDYVSPTQPRCHVAIAFRPRADEVLEGMFIAAAEPTHSIRMAQDEGGPLILVLGPRFNTGQDADVAQRFVELERWARQHLPVAEAVWRWCNEDYDTPDRMAYVGEPDAQKAPGLYLATGFSAWGITNGTASGLGLAQQISTGQWPWGSLFDPRRDAGEDLNQSSDSHTLIDDVQALQPGQGGVISHGDDKLAIWRDDDGKLHALSAECTHMGCPVTWNNADRTWDCPCHGSIFEADGQVRHGPACEPLARRSMPG</sequence>
<evidence type="ECO:0000313" key="9">
    <source>
        <dbReference type="Proteomes" id="UP000199460"/>
    </source>
</evidence>
<keyword evidence="9" id="KW-1185">Reference proteome</keyword>
<evidence type="ECO:0000256" key="1">
    <source>
        <dbReference type="ARBA" id="ARBA00022714"/>
    </source>
</evidence>
<dbReference type="AlphaFoldDB" id="A0A1H0X7X7"/>
<dbReference type="SUPFAM" id="SSF51905">
    <property type="entry name" value="FAD/NAD(P)-binding domain"/>
    <property type="match status" value="1"/>
</dbReference>
<dbReference type="Pfam" id="PF01266">
    <property type="entry name" value="DAO"/>
    <property type="match status" value="1"/>
</dbReference>
<dbReference type="GO" id="GO:0005737">
    <property type="term" value="C:cytoplasm"/>
    <property type="evidence" value="ECO:0007669"/>
    <property type="project" value="TreeGrafter"/>
</dbReference>
<dbReference type="PANTHER" id="PTHR13847">
    <property type="entry name" value="SARCOSINE DEHYDROGENASE-RELATED"/>
    <property type="match status" value="1"/>
</dbReference>
<keyword evidence="6" id="KW-1015">Disulfide bond</keyword>
<evidence type="ECO:0000259" key="7">
    <source>
        <dbReference type="PROSITE" id="PS51296"/>
    </source>
</evidence>